<accession>A0A0G4HZ99</accession>
<evidence type="ECO:0000313" key="1">
    <source>
        <dbReference type="EMBL" id="CEM49898.1"/>
    </source>
</evidence>
<proteinExistence type="predicted"/>
<sequence length="212" mass="23745">MKRLVVGSFAVGLASKAVSVSASSGRLGFLSPARLAIRHVHTSTILKGTSMYSCVFVGWAVKTNDLTENDIAVMEERLRPEFGQYERKPLAEWSKQEIMDQYWEDIADEVSEKEDPDGNGKFVLESAFENLNVGGQEIHLVGREVPTSKAEGHDAWWRWHETVDAETLTRCAHLTTLQPSDLLCEEQLELPTVRATVEKEPAKFRIVSEISV</sequence>
<organism evidence="1">
    <name type="scientific">Chromera velia CCMP2878</name>
    <dbReference type="NCBI Taxonomy" id="1169474"/>
    <lineage>
        <taxon>Eukaryota</taxon>
        <taxon>Sar</taxon>
        <taxon>Alveolata</taxon>
        <taxon>Colpodellida</taxon>
        <taxon>Chromeraceae</taxon>
        <taxon>Chromera</taxon>
    </lineage>
</organism>
<dbReference type="AlphaFoldDB" id="A0A0G4HZ99"/>
<gene>
    <name evidence="1" type="ORF">Cvel_33897</name>
</gene>
<name>A0A0G4HZ99_9ALVE</name>
<protein>
    <submittedName>
        <fullName evidence="1">Uncharacterized protein</fullName>
    </submittedName>
</protein>
<reference evidence="1" key="1">
    <citation type="submission" date="2014-11" db="EMBL/GenBank/DDBJ databases">
        <authorList>
            <person name="Otto D Thomas"/>
            <person name="Naeem Raeece"/>
        </authorList>
    </citation>
    <scope>NUCLEOTIDE SEQUENCE</scope>
</reference>
<dbReference type="EMBL" id="CDMZ01004488">
    <property type="protein sequence ID" value="CEM49898.1"/>
    <property type="molecule type" value="Genomic_DNA"/>
</dbReference>
<dbReference type="VEuPathDB" id="CryptoDB:Cvel_33897"/>